<evidence type="ECO:0000313" key="2">
    <source>
        <dbReference type="EMBL" id="MDK2594243.1"/>
    </source>
</evidence>
<dbReference type="PROSITE" id="PS51257">
    <property type="entry name" value="PROKAR_LIPOPROTEIN"/>
    <property type="match status" value="1"/>
</dbReference>
<organism evidence="2 3">
    <name type="scientific">Pseudoalteromonas obscura</name>
    <dbReference type="NCBI Taxonomy" id="3048491"/>
    <lineage>
        <taxon>Bacteria</taxon>
        <taxon>Pseudomonadati</taxon>
        <taxon>Pseudomonadota</taxon>
        <taxon>Gammaproteobacteria</taxon>
        <taxon>Alteromonadales</taxon>
        <taxon>Pseudoalteromonadaceae</taxon>
        <taxon>Pseudoalteromonas</taxon>
    </lineage>
</organism>
<reference evidence="2 3" key="1">
    <citation type="submission" date="2023-05" db="EMBL/GenBank/DDBJ databases">
        <title>Pseudoalteromonas ardens sp. nov., Pseudoalteromonas obscura sp. nov., and Pseudoalteromonas umbrosa sp. nov., isolated from the coral Montipora capitata.</title>
        <authorList>
            <person name="Thomas E.M."/>
            <person name="Smith E.M."/>
            <person name="Papke E."/>
            <person name="Shlafstein M.D."/>
            <person name="Oline D.K."/>
            <person name="Videau P."/>
            <person name="Saw J.H."/>
            <person name="Strangman W.K."/>
            <person name="Ushijima B."/>
        </authorList>
    </citation>
    <scope>NUCLEOTIDE SEQUENCE [LARGE SCALE GENOMIC DNA]</scope>
    <source>
        <strain evidence="2 3">P94</strain>
    </source>
</reference>
<proteinExistence type="predicted"/>
<accession>A0ABT7EGS7</accession>
<comment type="caution">
    <text evidence="2">The sequence shown here is derived from an EMBL/GenBank/DDBJ whole genome shotgun (WGS) entry which is preliminary data.</text>
</comment>
<gene>
    <name evidence="2" type="ORF">QNM18_04040</name>
</gene>
<dbReference type="SUPFAM" id="SSF63829">
    <property type="entry name" value="Calcium-dependent phosphotriesterase"/>
    <property type="match status" value="1"/>
</dbReference>
<feature type="signal peptide" evidence="1">
    <location>
        <begin position="1"/>
        <end position="20"/>
    </location>
</feature>
<dbReference type="Proteomes" id="UP001231915">
    <property type="component" value="Unassembled WGS sequence"/>
</dbReference>
<feature type="chain" id="PRO_5045251348" evidence="1">
    <location>
        <begin position="21"/>
        <end position="547"/>
    </location>
</feature>
<evidence type="ECO:0000256" key="1">
    <source>
        <dbReference type="SAM" id="SignalP"/>
    </source>
</evidence>
<dbReference type="RefSeq" id="WP_284136428.1">
    <property type="nucleotide sequence ID" value="NZ_JASJUT010000001.1"/>
</dbReference>
<protein>
    <submittedName>
        <fullName evidence="2">Uncharacterized protein</fullName>
    </submittedName>
</protein>
<keyword evidence="3" id="KW-1185">Reference proteome</keyword>
<dbReference type="EMBL" id="JASJUT010000001">
    <property type="protein sequence ID" value="MDK2594243.1"/>
    <property type="molecule type" value="Genomic_DNA"/>
</dbReference>
<keyword evidence="1" id="KW-0732">Signal</keyword>
<name>A0ABT7EGS7_9GAMM</name>
<evidence type="ECO:0000313" key="3">
    <source>
        <dbReference type="Proteomes" id="UP001231915"/>
    </source>
</evidence>
<sequence length="547" mass="60827">MKFSKSITAISIALMLSACGSDNDLQQKLKGTIPKNTDIVSPIVQPQLRELKLEVPEQDDVMVEDFPIAQYVTYPDDQQHIDAISSIDVNWPKINVHQAGKEYGYIDVDASELFYYASPLNSSIANAATDLERHDDFVWFVTGSSTLHRLNLADNISHHWLLIDSDEFTEVAIDESNPNYVWMYDQSQHALTYFNASTDVATKFTLLGEFTIAGLTLADDQLIVLAHDHGDYMVMAYQAQGAEVEHIASWHLAGFEGKEFNDIALAPDGRVVLSTPDVENNIYLAADKSELIGDGPIEDTATLEVVQRYELDEAIAQPSGIWPNQDQSWTLITDQAEVFHLDSDFKLLERHEIDFDSVNCNQGCTEAIVGDDNVFFALADGGLVGQFNRVGEHYILHQEFQIEVTDEKGALYSYSGLGHDATSGDFYVVPDQNGEEQADILIVLDGEFNVKAKHPITYSGDTQGSIYQFDAQGVHFSNGFVYVVSEQFTKVLKLNLEGEIVAVIDLNEEDVMEPSDIAIRDGHVYIVGDHENGDPVPPITAFKVEEE</sequence>